<accession>A0AAX3WMQ6</accession>
<sequence>MIVRSLIAAALIGGTAHPAAAQDTAPPPAATAPQEPSQTPSQEPSREAAPPRPIRNAPSPRALEFAAYIFSAVNVCGYRLNAPEFEALLAKQNTRPEDVSPRGPFGNRVIGIFTLMSNQMNLNREQACLAVAGEYGPEGNVVKNVLLPPGSGEPVPAPGGKPAQP</sequence>
<evidence type="ECO:0000313" key="4">
    <source>
        <dbReference type="Proteomes" id="UP001223720"/>
    </source>
</evidence>
<dbReference type="RefSeq" id="WP_056111763.1">
    <property type="nucleotide sequence ID" value="NZ_CP073633.1"/>
</dbReference>
<organism evidence="3 4">
    <name type="scientific">Methylorubrum extorquens</name>
    <name type="common">Methylobacterium dichloromethanicum</name>
    <name type="synonym">Methylobacterium extorquens</name>
    <dbReference type="NCBI Taxonomy" id="408"/>
    <lineage>
        <taxon>Bacteria</taxon>
        <taxon>Pseudomonadati</taxon>
        <taxon>Pseudomonadota</taxon>
        <taxon>Alphaproteobacteria</taxon>
        <taxon>Hyphomicrobiales</taxon>
        <taxon>Methylobacteriaceae</taxon>
        <taxon>Methylorubrum</taxon>
    </lineage>
</organism>
<evidence type="ECO:0000256" key="1">
    <source>
        <dbReference type="SAM" id="MobiDB-lite"/>
    </source>
</evidence>
<dbReference type="Proteomes" id="UP001223720">
    <property type="component" value="Chromosome"/>
</dbReference>
<evidence type="ECO:0000256" key="2">
    <source>
        <dbReference type="SAM" id="SignalP"/>
    </source>
</evidence>
<reference evidence="3" key="1">
    <citation type="journal article" date="2022" name="Biotechnol. Bioprocess Eng.">
        <title>Pan-genome Analysis Reveals Comparative Genomic Features of Central Metabolic Pathways in Methylorubrum extorquens.</title>
        <authorList>
            <person name="Lee G.M."/>
            <person name="Scott-Nevros Z.K."/>
            <person name="Lee S.-M."/>
            <person name="Kim D."/>
        </authorList>
    </citation>
    <scope>NUCLEOTIDE SEQUENCE</scope>
    <source>
        <strain evidence="3">ATCC 55366</strain>
    </source>
</reference>
<feature type="region of interest" description="Disordered" evidence="1">
    <location>
        <begin position="16"/>
        <end position="57"/>
    </location>
</feature>
<keyword evidence="2" id="KW-0732">Signal</keyword>
<feature type="compositionally biased region" description="Low complexity" evidence="1">
    <location>
        <begin position="31"/>
        <end position="43"/>
    </location>
</feature>
<proteinExistence type="predicted"/>
<evidence type="ECO:0000313" key="3">
    <source>
        <dbReference type="EMBL" id="WHQ71688.1"/>
    </source>
</evidence>
<dbReference type="EMBL" id="CP073633">
    <property type="protein sequence ID" value="WHQ71688.1"/>
    <property type="molecule type" value="Genomic_DNA"/>
</dbReference>
<feature type="signal peptide" evidence="2">
    <location>
        <begin position="1"/>
        <end position="21"/>
    </location>
</feature>
<gene>
    <name evidence="3" type="ORF">KEC54_09160</name>
</gene>
<name>A0AAX3WMQ6_METEX</name>
<feature type="chain" id="PRO_5043858874" evidence="2">
    <location>
        <begin position="22"/>
        <end position="165"/>
    </location>
</feature>
<dbReference type="AlphaFoldDB" id="A0AAX3WMQ6"/>
<protein>
    <submittedName>
        <fullName evidence="3">Uncharacterized protein</fullName>
    </submittedName>
</protein>